<keyword evidence="3" id="KW-1185">Reference proteome</keyword>
<organism evidence="2 3">
    <name type="scientific">Virgisporangium aliadipatigenens</name>
    <dbReference type="NCBI Taxonomy" id="741659"/>
    <lineage>
        <taxon>Bacteria</taxon>
        <taxon>Bacillati</taxon>
        <taxon>Actinomycetota</taxon>
        <taxon>Actinomycetes</taxon>
        <taxon>Micromonosporales</taxon>
        <taxon>Micromonosporaceae</taxon>
        <taxon>Virgisporangium</taxon>
    </lineage>
</organism>
<protein>
    <submittedName>
        <fullName evidence="2">Uncharacterized protein</fullName>
    </submittedName>
</protein>
<evidence type="ECO:0000256" key="1">
    <source>
        <dbReference type="SAM" id="MobiDB-lite"/>
    </source>
</evidence>
<feature type="region of interest" description="Disordered" evidence="1">
    <location>
        <begin position="1"/>
        <end position="77"/>
    </location>
</feature>
<name>A0A8J4DPW6_9ACTN</name>
<dbReference type="RefSeq" id="WP_203899479.1">
    <property type="nucleotide sequence ID" value="NZ_BOPF01000008.1"/>
</dbReference>
<accession>A0A8J4DPW6</accession>
<dbReference type="AlphaFoldDB" id="A0A8J4DPW6"/>
<evidence type="ECO:0000313" key="2">
    <source>
        <dbReference type="EMBL" id="GIJ45954.1"/>
    </source>
</evidence>
<dbReference type="EMBL" id="BOPF01000008">
    <property type="protein sequence ID" value="GIJ45954.1"/>
    <property type="molecule type" value="Genomic_DNA"/>
</dbReference>
<proteinExistence type="predicted"/>
<evidence type="ECO:0000313" key="3">
    <source>
        <dbReference type="Proteomes" id="UP000619260"/>
    </source>
</evidence>
<gene>
    <name evidence="2" type="ORF">Val02_28400</name>
</gene>
<dbReference type="Proteomes" id="UP000619260">
    <property type="component" value="Unassembled WGS sequence"/>
</dbReference>
<sequence>MGRGRPRGGQRGPRNSRLAREVSEEVEETAENLTRRGRRRRGNDDDTDTDNTPETPAGPVKLSAGGQRKFGNLPADMKDMPATEAVKARGGGQAQVNMIDKEYQNMTVGELANRAAAGDEKAETAMKMVKQASSKAQKYGRGGH</sequence>
<reference evidence="2" key="1">
    <citation type="submission" date="2021-01" db="EMBL/GenBank/DDBJ databases">
        <title>Whole genome shotgun sequence of Virgisporangium aliadipatigenens NBRC 105644.</title>
        <authorList>
            <person name="Komaki H."/>
            <person name="Tamura T."/>
        </authorList>
    </citation>
    <scope>NUCLEOTIDE SEQUENCE</scope>
    <source>
        <strain evidence="2">NBRC 105644</strain>
    </source>
</reference>
<comment type="caution">
    <text evidence="2">The sequence shown here is derived from an EMBL/GenBank/DDBJ whole genome shotgun (WGS) entry which is preliminary data.</text>
</comment>